<dbReference type="InterPro" id="IPR002347">
    <property type="entry name" value="SDR_fam"/>
</dbReference>
<evidence type="ECO:0000313" key="5">
    <source>
        <dbReference type="RefSeq" id="XP_039133866.1"/>
    </source>
</evidence>
<reference evidence="2 3" key="1">
    <citation type="submission" date="2025-04" db="UniProtKB">
        <authorList>
            <consortium name="RefSeq"/>
        </authorList>
    </citation>
    <scope>IDENTIFICATION</scope>
</reference>
<name>A0AB40C4H1_DIOCR</name>
<dbReference type="PRINTS" id="PR00080">
    <property type="entry name" value="SDRFAMILY"/>
</dbReference>
<keyword evidence="1" id="KW-1185">Reference proteome</keyword>
<dbReference type="RefSeq" id="XP_039133864.1">
    <property type="nucleotide sequence ID" value="XM_039277930.1"/>
</dbReference>
<dbReference type="RefSeq" id="XP_039133866.1">
    <property type="nucleotide sequence ID" value="XM_039277932.1"/>
</dbReference>
<evidence type="ECO:0000313" key="4">
    <source>
        <dbReference type="RefSeq" id="XP_039133865.1"/>
    </source>
</evidence>
<dbReference type="AlphaFoldDB" id="A0AB40C4H1"/>
<dbReference type="GO" id="GO:0005829">
    <property type="term" value="C:cytosol"/>
    <property type="evidence" value="ECO:0007669"/>
    <property type="project" value="TreeGrafter"/>
</dbReference>
<dbReference type="GO" id="GO:0016616">
    <property type="term" value="F:oxidoreductase activity, acting on the CH-OH group of donors, NAD or NADP as acceptor"/>
    <property type="evidence" value="ECO:0007669"/>
    <property type="project" value="TreeGrafter"/>
</dbReference>
<dbReference type="InterPro" id="IPR036291">
    <property type="entry name" value="NAD(P)-bd_dom_sf"/>
</dbReference>
<dbReference type="InterPro" id="IPR053241">
    <property type="entry name" value="NADPH_pterin_aldehyde_rdct"/>
</dbReference>
<organism evidence="1 4">
    <name type="scientific">Dioscorea cayennensis subsp. rotundata</name>
    <name type="common">White Guinea yam</name>
    <name type="synonym">Dioscorea rotundata</name>
    <dbReference type="NCBI Taxonomy" id="55577"/>
    <lineage>
        <taxon>Eukaryota</taxon>
        <taxon>Viridiplantae</taxon>
        <taxon>Streptophyta</taxon>
        <taxon>Embryophyta</taxon>
        <taxon>Tracheophyta</taxon>
        <taxon>Spermatophyta</taxon>
        <taxon>Magnoliopsida</taxon>
        <taxon>Liliopsida</taxon>
        <taxon>Dioscoreales</taxon>
        <taxon>Dioscoreaceae</taxon>
        <taxon>Dioscorea</taxon>
    </lineage>
</organism>
<proteinExistence type="predicted"/>
<evidence type="ECO:0000313" key="1">
    <source>
        <dbReference type="Proteomes" id="UP001515500"/>
    </source>
</evidence>
<dbReference type="PANTHER" id="PTHR45267">
    <property type="match status" value="1"/>
</dbReference>
<accession>A0AB40C4H1</accession>
<dbReference type="SUPFAM" id="SSF51735">
    <property type="entry name" value="NAD(P)-binding Rossmann-fold domains"/>
    <property type="match status" value="1"/>
</dbReference>
<dbReference type="RefSeq" id="XP_039133865.1">
    <property type="nucleotide sequence ID" value="XM_039277931.1"/>
</dbReference>
<dbReference type="CDD" id="cd05233">
    <property type="entry name" value="SDR_c"/>
    <property type="match status" value="1"/>
</dbReference>
<dbReference type="Gene3D" id="3.40.50.720">
    <property type="entry name" value="NAD(P)-binding Rossmann-like Domain"/>
    <property type="match status" value="1"/>
</dbReference>
<dbReference type="GeneID" id="120270862"/>
<sequence length="135" mass="15085">MLCGCLELFQKQLLPARYVLLVPLRSDSSAKEFANLVAQTRRVLDIIVNNAGTINKNKKTWDVPVEEFDVVIDTNLKRVVNILSHFFPLIIERLAPYCASKWAIVGLSQSVAKEIPPNLAIDALSPAALFLSFEF</sequence>
<dbReference type="PROSITE" id="PS00061">
    <property type="entry name" value="ADH_SHORT"/>
    <property type="match status" value="1"/>
</dbReference>
<gene>
    <name evidence="2 3 4 5" type="primary">LOC120270862</name>
</gene>
<dbReference type="InterPro" id="IPR020904">
    <property type="entry name" value="Sc_DH/Rdtase_CS"/>
</dbReference>
<dbReference type="GO" id="GO:0006760">
    <property type="term" value="P:folic acid-containing compound metabolic process"/>
    <property type="evidence" value="ECO:0007669"/>
    <property type="project" value="TreeGrafter"/>
</dbReference>
<dbReference type="Pfam" id="PF00106">
    <property type="entry name" value="adh_short"/>
    <property type="match status" value="1"/>
</dbReference>
<protein>
    <submittedName>
        <fullName evidence="2 3">NADPH-dependent pterin aldehyde reductase-like isoform X1</fullName>
    </submittedName>
</protein>
<dbReference type="Proteomes" id="UP001515500">
    <property type="component" value="Chromosome 10"/>
</dbReference>
<evidence type="ECO:0000313" key="3">
    <source>
        <dbReference type="RefSeq" id="XP_039133864.1"/>
    </source>
</evidence>
<evidence type="ECO:0000313" key="2">
    <source>
        <dbReference type="RefSeq" id="XP_039133863.1"/>
    </source>
</evidence>
<dbReference type="PANTHER" id="PTHR45267:SF2">
    <property type="entry name" value="NADPH-DEPENDENT PTERIN ALDEHYDE REDUCTASE"/>
    <property type="match status" value="1"/>
</dbReference>
<dbReference type="PRINTS" id="PR00081">
    <property type="entry name" value="GDHRDH"/>
</dbReference>
<dbReference type="RefSeq" id="XP_039133863.1">
    <property type="nucleotide sequence ID" value="XM_039277929.1"/>
</dbReference>